<comment type="caution">
    <text evidence="1">The sequence shown here is derived from an EMBL/GenBank/DDBJ whole genome shotgun (WGS) entry which is preliminary data.</text>
</comment>
<dbReference type="Proteomes" id="UP000680304">
    <property type="component" value="Unassembled WGS sequence"/>
</dbReference>
<proteinExistence type="predicted"/>
<evidence type="ECO:0000313" key="2">
    <source>
        <dbReference type="Proteomes" id="UP000680304"/>
    </source>
</evidence>
<keyword evidence="2" id="KW-1185">Reference proteome</keyword>
<sequence>MEASLAMPLFLLLVLFLVCVVKLSAVQMALQSAVSQTVRQAAATMYAAYLAADAADSDNEAVNMPMADWPDAAAEIAGWLPEPAGSVISAAMKGDWGPARDLAATELGREAIEPLIRRFADAAELEPERVRLSRLSLPDLNDRRDAYLRLEVSYEFPIKVPFLNRPIVLKEAAAERVWVSDPQPAMYGGGQEEGQSAPLQIVSIEPNPLRPGRKARVVARTEPGGQVSLEVNYKSGRSKAKIWAMLPRMRTDWSNGHGMFQATRRRGFGN</sequence>
<evidence type="ECO:0008006" key="3">
    <source>
        <dbReference type="Google" id="ProtNLM"/>
    </source>
</evidence>
<name>A0ABQ4NDY5_9BACL</name>
<evidence type="ECO:0000313" key="1">
    <source>
        <dbReference type="EMBL" id="GIQ66076.1"/>
    </source>
</evidence>
<gene>
    <name evidence="1" type="ORF">PACILC2_46440</name>
</gene>
<reference evidence="1 2" key="1">
    <citation type="submission" date="2021-04" db="EMBL/GenBank/DDBJ databases">
        <title>Draft genome sequence of Paenibacillus cisolokensis, LC2-13A.</title>
        <authorList>
            <person name="Uke A."/>
            <person name="Chhe C."/>
            <person name="Baramee S."/>
            <person name="Kosugi A."/>
        </authorList>
    </citation>
    <scope>NUCLEOTIDE SEQUENCE [LARGE SCALE GENOMIC DNA]</scope>
    <source>
        <strain evidence="1 2">LC2-13A</strain>
    </source>
</reference>
<organism evidence="1 2">
    <name type="scientific">Paenibacillus cisolokensis</name>
    <dbReference type="NCBI Taxonomy" id="1658519"/>
    <lineage>
        <taxon>Bacteria</taxon>
        <taxon>Bacillati</taxon>
        <taxon>Bacillota</taxon>
        <taxon>Bacilli</taxon>
        <taxon>Bacillales</taxon>
        <taxon>Paenibacillaceae</taxon>
        <taxon>Paenibacillus</taxon>
    </lineage>
</organism>
<protein>
    <recommendedName>
        <fullName evidence="3">Pilus assembly protein</fullName>
    </recommendedName>
</protein>
<accession>A0ABQ4NDY5</accession>
<dbReference type="RefSeq" id="WP_213530626.1">
    <property type="nucleotide sequence ID" value="NZ_BOVJ01000165.1"/>
</dbReference>
<dbReference type="EMBL" id="BOVJ01000165">
    <property type="protein sequence ID" value="GIQ66076.1"/>
    <property type="molecule type" value="Genomic_DNA"/>
</dbReference>